<keyword evidence="4" id="KW-1185">Reference proteome</keyword>
<evidence type="ECO:0000256" key="1">
    <source>
        <dbReference type="SAM" id="MobiDB-lite"/>
    </source>
</evidence>
<keyword evidence="2" id="KW-0812">Transmembrane</keyword>
<evidence type="ECO:0000313" key="4">
    <source>
        <dbReference type="Proteomes" id="UP000663760"/>
    </source>
</evidence>
<evidence type="ECO:0000313" key="3">
    <source>
        <dbReference type="EMBL" id="CAA7401926.1"/>
    </source>
</evidence>
<dbReference type="AlphaFoldDB" id="A0A7I8KX82"/>
<proteinExistence type="predicted"/>
<reference evidence="3" key="1">
    <citation type="submission" date="2020-02" db="EMBL/GenBank/DDBJ databases">
        <authorList>
            <person name="Scholz U."/>
            <person name="Mascher M."/>
            <person name="Fiebig A."/>
        </authorList>
    </citation>
    <scope>NUCLEOTIDE SEQUENCE</scope>
</reference>
<keyword evidence="2" id="KW-0472">Membrane</keyword>
<gene>
    <name evidence="3" type="ORF">SI8410_09012604</name>
</gene>
<dbReference type="EMBL" id="LR746272">
    <property type="protein sequence ID" value="CAA7401926.1"/>
    <property type="molecule type" value="Genomic_DNA"/>
</dbReference>
<sequence length="239" mass="25970">MVDSRFLITVSNPPHRRRRSASPAMVHPSGGSSPPHQPQRSKKQQAATSAQSAAKGSLCRCSHGAAVDVVVLVVVLFAFGFLLVPYLRLFFSGLSVVGSSVLVELREESLAAPMVWLFVVLSFFVLSVAVSAVFLCAAGGRKCGDPNCRGLRNAAEFDVRIETEEHMKNSDCPDGNDGSGRLFFELNEFHNREVEAELRKMAPPRGRAVLLFQEKCGCSVGRLVVNGPKKVRKLKKSAC</sequence>
<protein>
    <submittedName>
        <fullName evidence="3">Uncharacterized protein</fullName>
    </submittedName>
</protein>
<accession>A0A7I8KX82</accession>
<feature type="transmembrane region" description="Helical" evidence="2">
    <location>
        <begin position="65"/>
        <end position="91"/>
    </location>
</feature>
<feature type="region of interest" description="Disordered" evidence="1">
    <location>
        <begin position="11"/>
        <end position="47"/>
    </location>
</feature>
<evidence type="ECO:0000256" key="2">
    <source>
        <dbReference type="SAM" id="Phobius"/>
    </source>
</evidence>
<dbReference type="PANTHER" id="PTHR46996:SF4">
    <property type="entry name" value="RIBOSOMAL PROTEIN L34E SUPERFAMILY PROTEIN"/>
    <property type="match status" value="1"/>
</dbReference>
<organism evidence="3 4">
    <name type="scientific">Spirodela intermedia</name>
    <name type="common">Intermediate duckweed</name>
    <dbReference type="NCBI Taxonomy" id="51605"/>
    <lineage>
        <taxon>Eukaryota</taxon>
        <taxon>Viridiplantae</taxon>
        <taxon>Streptophyta</taxon>
        <taxon>Embryophyta</taxon>
        <taxon>Tracheophyta</taxon>
        <taxon>Spermatophyta</taxon>
        <taxon>Magnoliopsida</taxon>
        <taxon>Liliopsida</taxon>
        <taxon>Araceae</taxon>
        <taxon>Lemnoideae</taxon>
        <taxon>Spirodela</taxon>
    </lineage>
</organism>
<feature type="transmembrane region" description="Helical" evidence="2">
    <location>
        <begin position="111"/>
        <end position="137"/>
    </location>
</feature>
<name>A0A7I8KX82_SPIIN</name>
<keyword evidence="2" id="KW-1133">Transmembrane helix</keyword>
<dbReference type="OrthoDB" id="1865221at2759"/>
<dbReference type="PANTHER" id="PTHR46996">
    <property type="entry name" value="OS05G0488500 PROTEIN"/>
    <property type="match status" value="1"/>
</dbReference>
<dbReference type="Proteomes" id="UP000663760">
    <property type="component" value="Chromosome 9"/>
</dbReference>